<sequence length="168" mass="19329">MLDNHDIIYVARCGHAANLTHLTLRCTRAGPGGLRCNPYVAQDPHFRAELTAFCTNAERFYPNLDTPLLRDLFKCHLKCFIHTFSNKAATQHRRNLNKLKRICKQLLRQSTNDDTSAQFASVESYLELQYEHSSSVFTLRSGQQWREKRERSNAFLSMPTSMTAATVY</sequence>
<gene>
    <name evidence="1" type="ORF">G6F51_010865</name>
</gene>
<evidence type="ECO:0000313" key="1">
    <source>
        <dbReference type="EMBL" id="KAG1536621.1"/>
    </source>
</evidence>
<accession>A0A9P7C5G6</accession>
<organism evidence="1 2">
    <name type="scientific">Rhizopus oryzae</name>
    <name type="common">Mucormycosis agent</name>
    <name type="synonym">Rhizopus arrhizus var. delemar</name>
    <dbReference type="NCBI Taxonomy" id="64495"/>
    <lineage>
        <taxon>Eukaryota</taxon>
        <taxon>Fungi</taxon>
        <taxon>Fungi incertae sedis</taxon>
        <taxon>Mucoromycota</taxon>
        <taxon>Mucoromycotina</taxon>
        <taxon>Mucoromycetes</taxon>
        <taxon>Mucorales</taxon>
        <taxon>Mucorineae</taxon>
        <taxon>Rhizopodaceae</taxon>
        <taxon>Rhizopus</taxon>
    </lineage>
</organism>
<name>A0A9P7C5G6_RHIOR</name>
<dbReference type="AlphaFoldDB" id="A0A9P7C5G6"/>
<reference evidence="1" key="1">
    <citation type="journal article" date="2020" name="Microb. Genom.">
        <title>Genetic diversity of clinical and environmental Mucorales isolates obtained from an investigation of mucormycosis cases among solid organ transplant recipients.</title>
        <authorList>
            <person name="Nguyen M.H."/>
            <person name="Kaul D."/>
            <person name="Muto C."/>
            <person name="Cheng S.J."/>
            <person name="Richter R.A."/>
            <person name="Bruno V.M."/>
            <person name="Liu G."/>
            <person name="Beyhan S."/>
            <person name="Sundermann A.J."/>
            <person name="Mounaud S."/>
            <person name="Pasculle A.W."/>
            <person name="Nierman W.C."/>
            <person name="Driscoll E."/>
            <person name="Cumbie R."/>
            <person name="Clancy C.J."/>
            <person name="Dupont C.L."/>
        </authorList>
    </citation>
    <scope>NUCLEOTIDE SEQUENCE</scope>
    <source>
        <strain evidence="1">GL16</strain>
    </source>
</reference>
<dbReference type="EMBL" id="JAANIT010002379">
    <property type="protein sequence ID" value="KAG1536621.1"/>
    <property type="molecule type" value="Genomic_DNA"/>
</dbReference>
<protein>
    <submittedName>
        <fullName evidence="1">Uncharacterized protein</fullName>
    </submittedName>
</protein>
<dbReference type="OrthoDB" id="10272850at2759"/>
<comment type="caution">
    <text evidence="1">The sequence shown here is derived from an EMBL/GenBank/DDBJ whole genome shotgun (WGS) entry which is preliminary data.</text>
</comment>
<evidence type="ECO:0000313" key="2">
    <source>
        <dbReference type="Proteomes" id="UP000717996"/>
    </source>
</evidence>
<dbReference type="Proteomes" id="UP000717996">
    <property type="component" value="Unassembled WGS sequence"/>
</dbReference>
<proteinExistence type="predicted"/>